<dbReference type="AlphaFoldDB" id="A0A1S8L6S4"/>
<dbReference type="GO" id="GO:0004331">
    <property type="term" value="F:fructose-2,6-bisphosphate 2-phosphatase activity"/>
    <property type="evidence" value="ECO:0007669"/>
    <property type="project" value="TreeGrafter"/>
</dbReference>
<dbReference type="Gene3D" id="3.40.50.1240">
    <property type="entry name" value="Phosphoglycerate mutase-like"/>
    <property type="match status" value="1"/>
</dbReference>
<dbReference type="STRING" id="84029.CROST_20400"/>
<keyword evidence="1 2" id="KW-0378">Hydrolase</keyword>
<dbReference type="GO" id="GO:0043456">
    <property type="term" value="P:regulation of pentose-phosphate shunt"/>
    <property type="evidence" value="ECO:0007669"/>
    <property type="project" value="TreeGrafter"/>
</dbReference>
<keyword evidence="3" id="KW-1185">Reference proteome</keyword>
<dbReference type="PANTHER" id="PTHR46517">
    <property type="entry name" value="FRUCTOSE-2,6-BISPHOSPHATASE TIGAR"/>
    <property type="match status" value="1"/>
</dbReference>
<dbReference type="PROSITE" id="PS00175">
    <property type="entry name" value="PG_MUTASE"/>
    <property type="match status" value="1"/>
</dbReference>
<dbReference type="KEGG" id="crw:CROST_004050"/>
<evidence type="ECO:0000313" key="3">
    <source>
        <dbReference type="Proteomes" id="UP000190951"/>
    </source>
</evidence>
<dbReference type="Proteomes" id="UP000190951">
    <property type="component" value="Chromosome"/>
</dbReference>
<dbReference type="SUPFAM" id="SSF53254">
    <property type="entry name" value="Phosphoglycerate mutase-like"/>
    <property type="match status" value="1"/>
</dbReference>
<dbReference type="SMART" id="SM00855">
    <property type="entry name" value="PGAM"/>
    <property type="match status" value="1"/>
</dbReference>
<dbReference type="InterPro" id="IPR029033">
    <property type="entry name" value="His_PPase_superfam"/>
</dbReference>
<name>A0A1S8L6S4_9CLOT</name>
<dbReference type="GO" id="GO:0045820">
    <property type="term" value="P:negative regulation of glycolytic process"/>
    <property type="evidence" value="ECO:0007669"/>
    <property type="project" value="TreeGrafter"/>
</dbReference>
<evidence type="ECO:0000256" key="1">
    <source>
        <dbReference type="ARBA" id="ARBA00022801"/>
    </source>
</evidence>
<dbReference type="InterPro" id="IPR051695">
    <property type="entry name" value="Phosphoglycerate_Mutase"/>
</dbReference>
<dbReference type="InterPro" id="IPR013078">
    <property type="entry name" value="His_Pase_superF_clade-1"/>
</dbReference>
<dbReference type="EMBL" id="CP096983">
    <property type="protein sequence ID" value="URZ09712.1"/>
    <property type="molecule type" value="Genomic_DNA"/>
</dbReference>
<accession>A0A1S8L6S4</accession>
<proteinExistence type="predicted"/>
<sequence length="225" mass="24787">MGEVILYLMRHGETIINKAGRVQGWCDGVLTKEGVEVAEKVAEGLSDVEFKAAYSSDLGRAIKTAKIILSKNKKSKKLELKEVPDLREVYCGKYEGDLQTVMLKDIVTYLKVSSIEEAIKTVPDFGRAYIDSCAAMDETNEAEDYDSLVARTNKAIAEIGEEASKNGGGNILVVVHGGMLRVVLSNLGYKNHIYDMENCSVSKVKYKDGKFEILSVNDSSYKKGK</sequence>
<dbReference type="PANTHER" id="PTHR46517:SF1">
    <property type="entry name" value="FRUCTOSE-2,6-BISPHOSPHATASE TIGAR"/>
    <property type="match status" value="1"/>
</dbReference>
<dbReference type="EC" id="3.1.3.73" evidence="2"/>
<dbReference type="GO" id="GO:0005829">
    <property type="term" value="C:cytosol"/>
    <property type="evidence" value="ECO:0007669"/>
    <property type="project" value="TreeGrafter"/>
</dbReference>
<reference evidence="2 3" key="1">
    <citation type="submission" date="2022-04" db="EMBL/GenBank/DDBJ databases">
        <title>Genome sequence of C. roseum typestrain.</title>
        <authorList>
            <person name="Poehlein A."/>
            <person name="Schoch T."/>
            <person name="Duerre P."/>
            <person name="Daniel R."/>
        </authorList>
    </citation>
    <scope>NUCLEOTIDE SEQUENCE [LARGE SCALE GENOMIC DNA]</scope>
    <source>
        <strain evidence="2 3">DSM 7320</strain>
    </source>
</reference>
<protein>
    <submittedName>
        <fullName evidence="2">Adenosylcobalamin/alpha-ribazole phosphatase</fullName>
        <ecNumber evidence="2">3.1.3.73</ecNumber>
    </submittedName>
</protein>
<dbReference type="RefSeq" id="WP_077850598.1">
    <property type="nucleotide sequence ID" value="NZ_CP096983.1"/>
</dbReference>
<dbReference type="GO" id="GO:0043755">
    <property type="term" value="F:alpha-ribazole phosphatase activity"/>
    <property type="evidence" value="ECO:0007669"/>
    <property type="project" value="UniProtKB-EC"/>
</dbReference>
<dbReference type="InterPro" id="IPR001345">
    <property type="entry name" value="PG/BPGM_mutase_AS"/>
</dbReference>
<dbReference type="Pfam" id="PF00300">
    <property type="entry name" value="His_Phos_1"/>
    <property type="match status" value="1"/>
</dbReference>
<evidence type="ECO:0000313" key="2">
    <source>
        <dbReference type="EMBL" id="URZ09712.1"/>
    </source>
</evidence>
<organism evidence="2 3">
    <name type="scientific">Clostridium felsineum</name>
    <dbReference type="NCBI Taxonomy" id="36839"/>
    <lineage>
        <taxon>Bacteria</taxon>
        <taxon>Bacillati</taxon>
        <taxon>Bacillota</taxon>
        <taxon>Clostridia</taxon>
        <taxon>Eubacteriales</taxon>
        <taxon>Clostridiaceae</taxon>
        <taxon>Clostridium</taxon>
    </lineage>
</organism>
<gene>
    <name evidence="2" type="primary">cobC</name>
    <name evidence="2" type="ORF">CROST_004050</name>
</gene>
<dbReference type="CDD" id="cd07067">
    <property type="entry name" value="HP_PGM_like"/>
    <property type="match status" value="1"/>
</dbReference>